<evidence type="ECO:0000256" key="2">
    <source>
        <dbReference type="ARBA" id="ARBA00022741"/>
    </source>
</evidence>
<dbReference type="OrthoDB" id="346907at2759"/>
<dbReference type="PROSITE" id="PS00108">
    <property type="entry name" value="PROTEIN_KINASE_ST"/>
    <property type="match status" value="1"/>
</dbReference>
<keyword evidence="2" id="KW-0547">Nucleotide-binding</keyword>
<keyword evidence="7" id="KW-1185">Reference proteome</keyword>
<dbReference type="PROSITE" id="PS50011">
    <property type="entry name" value="PROTEIN_KINASE_DOM"/>
    <property type="match status" value="1"/>
</dbReference>
<keyword evidence="1" id="KW-0808">Transferase</keyword>
<feature type="domain" description="Protein kinase" evidence="5">
    <location>
        <begin position="1"/>
        <end position="179"/>
    </location>
</feature>
<feature type="non-terminal residue" evidence="6">
    <location>
        <position position="179"/>
    </location>
</feature>
<dbReference type="PANTHER" id="PTHR44329:SF288">
    <property type="entry name" value="MITOGEN-ACTIVATED PROTEIN KINASE KINASE KINASE 20"/>
    <property type="match status" value="1"/>
</dbReference>
<dbReference type="SUPFAM" id="SSF56112">
    <property type="entry name" value="Protein kinase-like (PK-like)"/>
    <property type="match status" value="1"/>
</dbReference>
<keyword evidence="4" id="KW-0067">ATP-binding</keyword>
<gene>
    <name evidence="6" type="ORF">P691DRAFT_625985</name>
</gene>
<evidence type="ECO:0000256" key="3">
    <source>
        <dbReference type="ARBA" id="ARBA00022777"/>
    </source>
</evidence>
<dbReference type="GO" id="GO:0004674">
    <property type="term" value="F:protein serine/threonine kinase activity"/>
    <property type="evidence" value="ECO:0007669"/>
    <property type="project" value="TreeGrafter"/>
</dbReference>
<dbReference type="SMART" id="SM00220">
    <property type="entry name" value="S_TKc"/>
    <property type="match status" value="1"/>
</dbReference>
<keyword evidence="3 6" id="KW-0418">Kinase</keyword>
<feature type="non-terminal residue" evidence="6">
    <location>
        <position position="1"/>
    </location>
</feature>
<dbReference type="GO" id="GO:0005524">
    <property type="term" value="F:ATP binding"/>
    <property type="evidence" value="ECO:0007669"/>
    <property type="project" value="UniProtKB-KW"/>
</dbReference>
<comment type="caution">
    <text evidence="6">The sequence shown here is derived from an EMBL/GenBank/DDBJ whole genome shotgun (WGS) entry which is preliminary data.</text>
</comment>
<organism evidence="6 7">
    <name type="scientific">Macrolepiota fuliginosa MF-IS2</name>
    <dbReference type="NCBI Taxonomy" id="1400762"/>
    <lineage>
        <taxon>Eukaryota</taxon>
        <taxon>Fungi</taxon>
        <taxon>Dikarya</taxon>
        <taxon>Basidiomycota</taxon>
        <taxon>Agaricomycotina</taxon>
        <taxon>Agaricomycetes</taxon>
        <taxon>Agaricomycetidae</taxon>
        <taxon>Agaricales</taxon>
        <taxon>Agaricineae</taxon>
        <taxon>Agaricaceae</taxon>
        <taxon>Macrolepiota</taxon>
    </lineage>
</organism>
<dbReference type="PANTHER" id="PTHR44329">
    <property type="entry name" value="SERINE/THREONINE-PROTEIN KINASE TNNI3K-RELATED"/>
    <property type="match status" value="1"/>
</dbReference>
<evidence type="ECO:0000259" key="5">
    <source>
        <dbReference type="PROSITE" id="PS50011"/>
    </source>
</evidence>
<dbReference type="EMBL" id="MU151271">
    <property type="protein sequence ID" value="KAF9445957.1"/>
    <property type="molecule type" value="Genomic_DNA"/>
</dbReference>
<evidence type="ECO:0000256" key="1">
    <source>
        <dbReference type="ARBA" id="ARBA00022679"/>
    </source>
</evidence>
<dbReference type="InterPro" id="IPR000719">
    <property type="entry name" value="Prot_kinase_dom"/>
</dbReference>
<name>A0A9P6BZX9_9AGAR</name>
<accession>A0A9P6BZX9</accession>
<sequence>EVILYRQFNHPNILPFLGVTCDEQYWLYGLVTPYMKHGSIIQFLRRHPSVNRLTPIWQIMRGLQFLHGFDPPVAHRDIKGANILVKDSMICCLSDFGLSSIPELSQRSHEQAVGTAAWMAPEILAPPEHGRLDLLKVDIFALGITILEIYAGKAPLANQNLSVIYNSRVLRKEKPSLAP</sequence>
<reference evidence="6" key="1">
    <citation type="submission" date="2020-11" db="EMBL/GenBank/DDBJ databases">
        <authorList>
            <consortium name="DOE Joint Genome Institute"/>
            <person name="Ahrendt S."/>
            <person name="Riley R."/>
            <person name="Andreopoulos W."/>
            <person name="Labutti K."/>
            <person name="Pangilinan J."/>
            <person name="Ruiz-Duenas F.J."/>
            <person name="Barrasa J.M."/>
            <person name="Sanchez-Garcia M."/>
            <person name="Camarero S."/>
            <person name="Miyauchi S."/>
            <person name="Serrano A."/>
            <person name="Linde D."/>
            <person name="Babiker R."/>
            <person name="Drula E."/>
            <person name="Ayuso-Fernandez I."/>
            <person name="Pacheco R."/>
            <person name="Padilla G."/>
            <person name="Ferreira P."/>
            <person name="Barriuso J."/>
            <person name="Kellner H."/>
            <person name="Castanera R."/>
            <person name="Alfaro M."/>
            <person name="Ramirez L."/>
            <person name="Pisabarro A.G."/>
            <person name="Kuo A."/>
            <person name="Tritt A."/>
            <person name="Lipzen A."/>
            <person name="He G."/>
            <person name="Yan M."/>
            <person name="Ng V."/>
            <person name="Cullen D."/>
            <person name="Martin F."/>
            <person name="Rosso M.-N."/>
            <person name="Henrissat B."/>
            <person name="Hibbett D."/>
            <person name="Martinez A.T."/>
            <person name="Grigoriev I.V."/>
        </authorList>
    </citation>
    <scope>NUCLEOTIDE SEQUENCE</scope>
    <source>
        <strain evidence="6">MF-IS2</strain>
    </source>
</reference>
<dbReference type="Proteomes" id="UP000807342">
    <property type="component" value="Unassembled WGS sequence"/>
</dbReference>
<dbReference type="InterPro" id="IPR011009">
    <property type="entry name" value="Kinase-like_dom_sf"/>
</dbReference>
<evidence type="ECO:0000313" key="7">
    <source>
        <dbReference type="Proteomes" id="UP000807342"/>
    </source>
</evidence>
<evidence type="ECO:0000256" key="4">
    <source>
        <dbReference type="ARBA" id="ARBA00022840"/>
    </source>
</evidence>
<protein>
    <submittedName>
        <fullName evidence="6">Kinase-like protein</fullName>
    </submittedName>
</protein>
<dbReference type="Pfam" id="PF00069">
    <property type="entry name" value="Pkinase"/>
    <property type="match status" value="1"/>
</dbReference>
<dbReference type="InterPro" id="IPR051681">
    <property type="entry name" value="Ser/Thr_Kinases-Pseudokinases"/>
</dbReference>
<dbReference type="AlphaFoldDB" id="A0A9P6BZX9"/>
<evidence type="ECO:0000313" key="6">
    <source>
        <dbReference type="EMBL" id="KAF9445957.1"/>
    </source>
</evidence>
<dbReference type="Gene3D" id="1.10.510.10">
    <property type="entry name" value="Transferase(Phosphotransferase) domain 1"/>
    <property type="match status" value="1"/>
</dbReference>
<proteinExistence type="predicted"/>
<dbReference type="InterPro" id="IPR008271">
    <property type="entry name" value="Ser/Thr_kinase_AS"/>
</dbReference>